<dbReference type="InterPro" id="IPR057525">
    <property type="entry name" value="UTP20_C"/>
</dbReference>
<keyword evidence="6" id="KW-1185">Reference proteome</keyword>
<dbReference type="InterPro" id="IPR046523">
    <property type="entry name" value="UTP20_dom"/>
</dbReference>
<sequence length="2593" mass="290228">MSTKAMKPYLASKKSGTEPSRNFSYKSFSQKIASLKIDPVRRVRNYVDDEDTTKSFFKSSFDNWVELNLSATFTQFVREARPLCDSLPLIVHNKDCLFDILYTYIDKRDPLAVEPLLDLLSQLAHDLGATFELYLERSVSLLSKLVAKHVDVETIECTFNCLAYLLKYLSRLLVPDLRPLYNILAPLLGRENQKSFVVRFAAEALSFLIRKAKGESLRLIVRYAFEDLQQSGRKAGTSAYAHGLMTMFHEACISVDHTIHSRGPQVFGMMLSVNLEQADDEGACLGVVLGVLTGLVHHTSAETFQPILEALLQFIGPLAEEANVSARKIVVAARLLYTSISVRKGGRIQEWSNVGDTTLSLAAAVDRIPIDDCGRKDAMWHILKTVAVIIGSAEVDVVISKCSRIVEKSKDFQDGTLFLPFCQFVSELKKDRFSTFVMPHLQRFMSSQWSHHERSLCFVVPKLASAGTIQFSTEGGKFPDIVGPKSLISSGALQAFTSFTSTLGGAPMEWDEAEQLAIASWQYLDILATQLSVSDGAHVEPVYASLISLLKAASRHSEEHRLAPICGKSLHLISHYKPGRSEGISSVDLSQLILAFGNNSTFLNGVLQYLKLVGAGIFDEHDLARVSDSLILRLLSPSGDVRRLSLYVLDFLSKASAQQTSGIIKAAAMVEEIPLNLSNQRNVAMYVRKIGIDYQHVESSSWEYRIAPHYCFGLMTAKFAPLWEEATKVLAKVAERNEEMVADLAFNWLSGQGCGEEESQQHDEASPKALTAFECSNLKLLELSAAKCIADEFAVAAELQTKFAADSSIPAISIVTARAQALYVLRELPEIAEKRSRLLVPMLLEWSRTASVDADDDDDDLPDDSPSFKWSRQNQAAMLTLFSKFVNPKVLYRSDVVYSSLLRLLTSGDTKMQTLALKCIFTWKNPAIKSYEDQLTNLLDDTRFRDELTHFVQIDEDDCAIHGQHREALMPVLLRLLYGRSLSRKRASSGRKGMSSTRTAILAALANMRQEERAMFVDITLGELANLEFVDKPDPQRFSFNSAALGSVHFSLRKQVGLVRMFEDLFKQLGTTLLPHMPKMLDALLYCIVSSIEATKAQGRSSEDEDPAVAKALKAIRIGGFKSLNSMFHYCPTFSWKPYLPAVFGALIDPKLKQLPVDSSQNVSSLLQLFSTWASSKHTVLLLGEYNDQILATVAQSLGAAAVKDEVVLFIVQLVRKIVQHADNTEELEIASSVKDRLLRPNVDLLFRQLGSILRKSLGKDVLEQCIETVAVLAPHVAGNSETTQLVDISVFLLDQPTRRVNPKSKSEILKILVNFLPLCHMEKGDLLFERTFKTVSSLFGFFRDRVSRKLLASVLQVFAERDQELQEVAELSRKLNAFSIRRLDEPDFEQRLEAYAAINEQFYASFSAKQWMPLLHNMLFFIRDNEELAIRTNASYSLKRFAEVCGSKLTEGDGSSFVTALSDIVLPCIRAGAREQSEIIRAEYVGVMAHIVKECPTLESVSDMQSLLVGGDEEANFFNNVLHIQQHRRGRALRRLATLVKSTDVSSSNIAHFLLPLIEHFVFDQAEGEHNLANEAVFTIGALAEQLEWQQYRAVLKRFMSYIKSKPDLEKIVIRLIGTAVNALSTAWEVRANSNSSSLDADGDLTMAVEAPETARTRCVLSDSLPERQKLANDISNGFLPDLSEYLHQKEESTVSLRVPVAVSMIKLLKVMPEDMMKAKLPGTLTDVCHILRSRAQESRDMTRQTLVTIALLLGPEYFSFILKELRGALLRGYQLHVLSYTVHSILSAVVKSFPPGSLDYCVSSIVDIIMDDIFGVTGTEKDAEGYISKMKEVKSSMSYDSMSILATITTLPYLGNLVRPIRALLPENLTLKLVRKIDELLRRITIGLLENETVKQRNILVFCYEIIQEVYKEQSAEPKPETAADENKKRFIVNLKVPSKNAGSVATSSHLFKLIKFALDILRTILGKYSDLMTPENLAGFVPIMGDAVLSGQEEVQISALRLLTAIIRVPLSEIDDGAAVFMSKALSFIKSSPSTNSEIAQASLKLISAVLRERRNVSVKETTVGYILTRVKPDLEEPDRQGVTFNFLKSVMMRRIVVPEFYDSMDRVAAIMVTNQTRSVRDLARSLYVQFLMDYPQGQGRLKKQLAFLVKNLEYVHESGRKSVLDAIHLLVTKIGDKLIQEVVGVFFIPLVMVLVNDESADCREMTGTLLKGVFKRADSERQQTFLQLLRTWINQEQQPLLVRVALQVYGLFFEVVDVKGKREVSLLIGRLRELLSTANNEEVENPPEWQLIYFGLQLWSRLAQLFPETALSPSSADIWAAICGCVRFPHAWIRLTSARLLGLLFAEYSSSTLQELPLVNTRGLKLEGTDMIDIAYATSSQLNSPEITDELGLQVVKNLLFLARCFYASQLPAVSKGDDGATEEESGAKTALTWVIGRISGVIRNERNAKKGLIAKNMGKKYALQFLAAIIQIIKPEDLVPVAASLMMPLYNLIELPDASETKDLKVLAQETMSMLQSKVGTTEYAKAYNTVKQRVMERRQERRNKRKVEMVAEPEMAAKRKERKHERKKEVRKEKAMMHREFRRGKDV</sequence>
<dbReference type="InParanoid" id="A0A5J5F165"/>
<dbReference type="GO" id="GO:0030686">
    <property type="term" value="C:90S preribosome"/>
    <property type="evidence" value="ECO:0007669"/>
    <property type="project" value="TreeGrafter"/>
</dbReference>
<evidence type="ECO:0000259" key="3">
    <source>
        <dbReference type="Pfam" id="PF20416"/>
    </source>
</evidence>
<dbReference type="GO" id="GO:0032040">
    <property type="term" value="C:small-subunit processome"/>
    <property type="evidence" value="ECO:0007669"/>
    <property type="project" value="TreeGrafter"/>
</dbReference>
<dbReference type="PANTHER" id="PTHR17695">
    <property type="entry name" value="SMALL SUBUNIT PROCESSOME COMPONENT 20 HOMOLOG"/>
    <property type="match status" value="1"/>
</dbReference>
<feature type="region of interest" description="Disordered" evidence="1">
    <location>
        <begin position="2542"/>
        <end position="2593"/>
    </location>
</feature>
<evidence type="ECO:0000313" key="6">
    <source>
        <dbReference type="Proteomes" id="UP000326924"/>
    </source>
</evidence>
<accession>A0A5J5F165</accession>
<dbReference type="Proteomes" id="UP000326924">
    <property type="component" value="Unassembled WGS sequence"/>
</dbReference>
<dbReference type="InterPro" id="IPR016024">
    <property type="entry name" value="ARM-type_fold"/>
</dbReference>
<dbReference type="Gene3D" id="1.25.10.10">
    <property type="entry name" value="Leucine-rich Repeat Variant"/>
    <property type="match status" value="3"/>
</dbReference>
<dbReference type="Pfam" id="PF23099">
    <property type="entry name" value="UTP20_C"/>
    <property type="match status" value="1"/>
</dbReference>
<dbReference type="Pfam" id="PF20416">
    <property type="entry name" value="UTP20"/>
    <property type="match status" value="1"/>
</dbReference>
<dbReference type="SUPFAM" id="SSF48371">
    <property type="entry name" value="ARM repeat"/>
    <property type="match status" value="2"/>
</dbReference>
<dbReference type="OrthoDB" id="360653at2759"/>
<dbReference type="InterPro" id="IPR011989">
    <property type="entry name" value="ARM-like"/>
</dbReference>
<feature type="domain" description="U3 small nucleolar RNA-associated protein 20 C-terminal" evidence="4">
    <location>
        <begin position="2325"/>
        <end position="2581"/>
    </location>
</feature>
<organism evidence="5 6">
    <name type="scientific">Sphaerosporella brunnea</name>
    <dbReference type="NCBI Taxonomy" id="1250544"/>
    <lineage>
        <taxon>Eukaryota</taxon>
        <taxon>Fungi</taxon>
        <taxon>Dikarya</taxon>
        <taxon>Ascomycota</taxon>
        <taxon>Pezizomycotina</taxon>
        <taxon>Pezizomycetes</taxon>
        <taxon>Pezizales</taxon>
        <taxon>Pyronemataceae</taxon>
        <taxon>Sphaerosporella</taxon>
    </lineage>
</organism>
<evidence type="ECO:0000259" key="4">
    <source>
        <dbReference type="Pfam" id="PF23099"/>
    </source>
</evidence>
<name>A0A5J5F165_9PEZI</name>
<dbReference type="EMBL" id="VXIS01000057">
    <property type="protein sequence ID" value="KAA8909474.1"/>
    <property type="molecule type" value="Genomic_DNA"/>
</dbReference>
<evidence type="ECO:0000259" key="2">
    <source>
        <dbReference type="Pfam" id="PF07539"/>
    </source>
</evidence>
<reference evidence="5 6" key="1">
    <citation type="submission" date="2019-09" db="EMBL/GenBank/DDBJ databases">
        <title>Draft genome of the ectomycorrhizal ascomycete Sphaerosporella brunnea.</title>
        <authorList>
            <consortium name="DOE Joint Genome Institute"/>
            <person name="Benucci G.M."/>
            <person name="Marozzi G."/>
            <person name="Antonielli L."/>
            <person name="Sanchez S."/>
            <person name="Marco P."/>
            <person name="Wang X."/>
            <person name="Falini L.B."/>
            <person name="Barry K."/>
            <person name="Haridas S."/>
            <person name="Lipzen A."/>
            <person name="Labutti K."/>
            <person name="Grigoriev I.V."/>
            <person name="Murat C."/>
            <person name="Martin F."/>
            <person name="Albertini E."/>
            <person name="Donnini D."/>
            <person name="Bonito G."/>
        </authorList>
    </citation>
    <scope>NUCLEOTIDE SEQUENCE [LARGE SCALE GENOMIC DNA]</scope>
    <source>
        <strain evidence="5 6">Sb_GMNB300</strain>
    </source>
</reference>
<evidence type="ECO:0000256" key="1">
    <source>
        <dbReference type="SAM" id="MobiDB-lite"/>
    </source>
</evidence>
<dbReference type="PANTHER" id="PTHR17695:SF11">
    <property type="entry name" value="SMALL SUBUNIT PROCESSOME COMPONENT 20 HOMOLOG"/>
    <property type="match status" value="1"/>
</dbReference>
<feature type="compositionally biased region" description="Basic and acidic residues" evidence="1">
    <location>
        <begin position="2573"/>
        <end position="2593"/>
    </location>
</feature>
<feature type="domain" description="U3 small nucleolar RNA-associated protein 20" evidence="3">
    <location>
        <begin position="1691"/>
        <end position="1909"/>
    </location>
</feature>
<dbReference type="Pfam" id="PF07539">
    <property type="entry name" value="UTP20_N"/>
    <property type="match status" value="1"/>
</dbReference>
<dbReference type="FunCoup" id="A0A5J5F165">
    <property type="interactions" value="1033"/>
</dbReference>
<feature type="domain" description="U3 small nucleolar RNA-associated protein 20 N-terminal" evidence="2">
    <location>
        <begin position="869"/>
        <end position="1478"/>
    </location>
</feature>
<feature type="region of interest" description="Disordered" evidence="1">
    <location>
        <begin position="1"/>
        <end position="20"/>
    </location>
</feature>
<protein>
    <submittedName>
        <fullName evidence="5">Armadillo-type protein</fullName>
    </submittedName>
</protein>
<proteinExistence type="predicted"/>
<dbReference type="InterPro" id="IPR011430">
    <property type="entry name" value="UTP20_N"/>
</dbReference>
<evidence type="ECO:0000313" key="5">
    <source>
        <dbReference type="EMBL" id="KAA8909474.1"/>
    </source>
</evidence>
<dbReference type="InterPro" id="IPR052575">
    <property type="entry name" value="SSU_processome_comp_20"/>
</dbReference>
<gene>
    <name evidence="5" type="ORF">FN846DRAFT_942337</name>
</gene>
<comment type="caution">
    <text evidence="5">The sequence shown here is derived from an EMBL/GenBank/DDBJ whole genome shotgun (WGS) entry which is preliminary data.</text>
</comment>